<keyword evidence="5" id="KW-1185">Reference proteome</keyword>
<dbReference type="SUPFAM" id="SSF53756">
    <property type="entry name" value="UDP-Glycosyltransferase/glycogen phosphorylase"/>
    <property type="match status" value="1"/>
</dbReference>
<dbReference type="EMBL" id="CP040812">
    <property type="protein sequence ID" value="QCY70595.1"/>
    <property type="molecule type" value="Genomic_DNA"/>
</dbReference>
<dbReference type="GO" id="GO:0016757">
    <property type="term" value="F:glycosyltransferase activity"/>
    <property type="evidence" value="ECO:0007669"/>
    <property type="project" value="UniProtKB-KW"/>
</dbReference>
<keyword evidence="2 4" id="KW-0808">Transferase</keyword>
<proteinExistence type="predicted"/>
<dbReference type="Proteomes" id="UP000309016">
    <property type="component" value="Chromosome"/>
</dbReference>
<feature type="domain" description="Glycosyl transferase family 1" evidence="3">
    <location>
        <begin position="163"/>
        <end position="318"/>
    </location>
</feature>
<organism evidence="4 5">
    <name type="scientific">Antarcticibacterium flavum</name>
    <dbReference type="NCBI Taxonomy" id="2058175"/>
    <lineage>
        <taxon>Bacteria</taxon>
        <taxon>Pseudomonadati</taxon>
        <taxon>Bacteroidota</taxon>
        <taxon>Flavobacteriia</taxon>
        <taxon>Flavobacteriales</taxon>
        <taxon>Flavobacteriaceae</taxon>
        <taxon>Antarcticibacterium</taxon>
    </lineage>
</organism>
<dbReference type="Gene3D" id="3.40.50.2000">
    <property type="entry name" value="Glycogen Phosphorylase B"/>
    <property type="match status" value="2"/>
</dbReference>
<name>A0A5B7X690_9FLAO</name>
<dbReference type="Pfam" id="PF00534">
    <property type="entry name" value="Glycos_transf_1"/>
    <property type="match status" value="1"/>
</dbReference>
<protein>
    <submittedName>
        <fullName evidence="4">Glycosyltransferase family 4 protein</fullName>
    </submittedName>
</protein>
<keyword evidence="1" id="KW-0328">Glycosyltransferase</keyword>
<evidence type="ECO:0000256" key="2">
    <source>
        <dbReference type="ARBA" id="ARBA00022679"/>
    </source>
</evidence>
<evidence type="ECO:0000313" key="5">
    <source>
        <dbReference type="Proteomes" id="UP000309016"/>
    </source>
</evidence>
<evidence type="ECO:0000256" key="1">
    <source>
        <dbReference type="ARBA" id="ARBA00022676"/>
    </source>
</evidence>
<dbReference type="RefSeq" id="WP_139067164.1">
    <property type="nucleotide sequence ID" value="NZ_CP040812.1"/>
</dbReference>
<reference evidence="4 5" key="1">
    <citation type="submission" date="2019-06" db="EMBL/GenBank/DDBJ databases">
        <title>Complete genome sequence of Antarcticibacterium flavum KCTC 52984T from an Antarctic marine sediment.</title>
        <authorList>
            <person name="Lee Y.M."/>
            <person name="Shin S.C."/>
        </authorList>
    </citation>
    <scope>NUCLEOTIDE SEQUENCE [LARGE SCALE GENOMIC DNA]</scope>
    <source>
        <strain evidence="4 5">KCTC 52984</strain>
    </source>
</reference>
<dbReference type="PANTHER" id="PTHR12526:SF510">
    <property type="entry name" value="D-INOSITOL 3-PHOSPHATE GLYCOSYLTRANSFERASE"/>
    <property type="match status" value="1"/>
</dbReference>
<evidence type="ECO:0000259" key="3">
    <source>
        <dbReference type="Pfam" id="PF00534"/>
    </source>
</evidence>
<sequence>MGKTVLYIGNRLSSSNTNPTTHTTLEEGLKAEGFEVISASPLKNKLLRLSHMLLVFFRNFRKANYVLIDVYSTQNFWYAVLLARLSAAFSKKYIPILHGGDLKKRFQQSPKPSAKLLKRAYCIVSPSEYLKAEVEALGYTSVKYIPNPLFLAKYDFQQRTSFQPKLLWVRAFDEIYNPLLALKTLEILRHQHPSAELCMVGPDKDGSMGKCRKYASEKDLQVDFHGKLKKKKWTRLAASYDIFLNTSNIDNTPVSVIEAMALGLPVVSTNIGGLPYLIENGVDGLLVPPNDPTAMEAKVSALLEDPAAAKTMAAAGRKKSTQFDWELIKGQWHEVLS</sequence>
<accession>A0A5B7X690</accession>
<evidence type="ECO:0000313" key="4">
    <source>
        <dbReference type="EMBL" id="QCY70595.1"/>
    </source>
</evidence>
<dbReference type="CDD" id="cd03801">
    <property type="entry name" value="GT4_PimA-like"/>
    <property type="match status" value="1"/>
</dbReference>
<gene>
    <name evidence="4" type="ORF">FHG64_14960</name>
</gene>
<dbReference type="KEGG" id="afla:FHG64_14960"/>
<dbReference type="PANTHER" id="PTHR12526">
    <property type="entry name" value="GLYCOSYLTRANSFERASE"/>
    <property type="match status" value="1"/>
</dbReference>
<dbReference type="AlphaFoldDB" id="A0A5B7X690"/>
<dbReference type="InterPro" id="IPR001296">
    <property type="entry name" value="Glyco_trans_1"/>
</dbReference>
<dbReference type="OrthoDB" id="139410at2"/>